<feature type="transmembrane region" description="Helical" evidence="5">
    <location>
        <begin position="387"/>
        <end position="406"/>
    </location>
</feature>
<dbReference type="Proteomes" id="UP001241748">
    <property type="component" value="Unassembled WGS sequence"/>
</dbReference>
<evidence type="ECO:0000256" key="4">
    <source>
        <dbReference type="ARBA" id="ARBA00023136"/>
    </source>
</evidence>
<evidence type="ECO:0000256" key="5">
    <source>
        <dbReference type="SAM" id="Phobius"/>
    </source>
</evidence>
<evidence type="ECO:0000259" key="6">
    <source>
        <dbReference type="Pfam" id="PF00324"/>
    </source>
</evidence>
<feature type="transmembrane region" description="Helical" evidence="5">
    <location>
        <begin position="326"/>
        <end position="346"/>
    </location>
</feature>
<feature type="transmembrane region" description="Helical" evidence="5">
    <location>
        <begin position="151"/>
        <end position="171"/>
    </location>
</feature>
<feature type="transmembrane region" description="Helical" evidence="5">
    <location>
        <begin position="352"/>
        <end position="375"/>
    </location>
</feature>
<feature type="transmembrane region" description="Helical" evidence="5">
    <location>
        <begin position="87"/>
        <end position="109"/>
    </location>
</feature>
<feature type="transmembrane region" description="Helical" evidence="5">
    <location>
        <begin position="12"/>
        <end position="35"/>
    </location>
</feature>
<evidence type="ECO:0000313" key="8">
    <source>
        <dbReference type="Proteomes" id="UP001241748"/>
    </source>
</evidence>
<dbReference type="PANTHER" id="PTHR42770:SF8">
    <property type="entry name" value="PUTRESCINE IMPORTER PUUP"/>
    <property type="match status" value="1"/>
</dbReference>
<keyword evidence="8" id="KW-1185">Reference proteome</keyword>
<reference evidence="7 8" key="1">
    <citation type="submission" date="2024-05" db="EMBL/GenBank/DDBJ databases">
        <authorList>
            <person name="Venkateswaran K."/>
        </authorList>
    </citation>
    <scope>NUCLEOTIDE SEQUENCE [LARGE SCALE GENOMIC DNA]</scope>
    <source>
        <strain evidence="7 8">179-C4-2-HS</strain>
    </source>
</reference>
<feature type="transmembrane region" description="Helical" evidence="5">
    <location>
        <begin position="47"/>
        <end position="66"/>
    </location>
</feature>
<dbReference type="EMBL" id="JAROBZ020000003">
    <property type="protein sequence ID" value="MFB3170689.1"/>
    <property type="molecule type" value="Genomic_DNA"/>
</dbReference>
<evidence type="ECO:0000256" key="3">
    <source>
        <dbReference type="ARBA" id="ARBA00022989"/>
    </source>
</evidence>
<feature type="transmembrane region" description="Helical" evidence="5">
    <location>
        <begin position="121"/>
        <end position="139"/>
    </location>
</feature>
<keyword evidence="4 5" id="KW-0472">Membrane</keyword>
<accession>A0ABV4Z0R4</accession>
<comment type="subcellular location">
    <subcellularLocation>
        <location evidence="1">Membrane</location>
        <topology evidence="1">Multi-pass membrane protein</topology>
    </subcellularLocation>
</comment>
<dbReference type="Gene3D" id="1.20.1740.10">
    <property type="entry name" value="Amino acid/polyamine transporter I"/>
    <property type="match status" value="1"/>
</dbReference>
<evidence type="ECO:0000256" key="2">
    <source>
        <dbReference type="ARBA" id="ARBA00022692"/>
    </source>
</evidence>
<proteinExistence type="predicted"/>
<dbReference type="Pfam" id="PF00324">
    <property type="entry name" value="AA_permease"/>
    <property type="match status" value="1"/>
</dbReference>
<feature type="transmembrane region" description="Helical" evidence="5">
    <location>
        <begin position="230"/>
        <end position="253"/>
    </location>
</feature>
<keyword evidence="2 5" id="KW-0812">Transmembrane</keyword>
<protein>
    <submittedName>
        <fullName evidence="7">APC family permease</fullName>
    </submittedName>
</protein>
<dbReference type="InterPro" id="IPR004841">
    <property type="entry name" value="AA-permease/SLC12A_dom"/>
</dbReference>
<comment type="caution">
    <text evidence="7">The sequence shown here is derived from an EMBL/GenBank/DDBJ whole genome shotgun (WGS) entry which is preliminary data.</text>
</comment>
<feature type="transmembrane region" description="Helical" evidence="5">
    <location>
        <begin position="412"/>
        <end position="430"/>
    </location>
</feature>
<keyword evidence="3 5" id="KW-1133">Transmembrane helix</keyword>
<feature type="transmembrane region" description="Helical" evidence="5">
    <location>
        <begin position="280"/>
        <end position="306"/>
    </location>
</feature>
<gene>
    <name evidence="7" type="ORF">P5G62_026600</name>
</gene>
<feature type="transmembrane region" description="Helical" evidence="5">
    <location>
        <begin position="191"/>
        <end position="210"/>
    </location>
</feature>
<evidence type="ECO:0000256" key="1">
    <source>
        <dbReference type="ARBA" id="ARBA00004141"/>
    </source>
</evidence>
<feature type="domain" description="Amino acid permease/ SLC12A" evidence="6">
    <location>
        <begin position="16"/>
        <end position="380"/>
    </location>
</feature>
<dbReference type="PIRSF" id="PIRSF006060">
    <property type="entry name" value="AA_transporter"/>
    <property type="match status" value="1"/>
</dbReference>
<name>A0ABV4Z0R4_9BACI</name>
<sequence>MENGVKLKRSLKLWQVVIMGLAYMTPMVVFDTFGIVSGETNGHVPAAYVIALVGMLFTAVSYGRLVRVFPQAGSAYTYTQKAMNRHLGFLVGWSSLLDYLFLPMVNALLTKIYLNALFPSVPDFIWVLLFVGIVTLLNLRSVNALANFNTLFVLVQILIMVVFIILVIKGLNAGEGTGTVFSMQPFFVEGMNIPILITGATILCFSFLGFDAVTTLSEETPNPEKTIPKAILLTALWGGVIFITTSFFIQSFFPDNSRFIDSEAALPEIALYVGGKLFQSIFLCTTFVNTLASGLASHASVSRLLYVMGRDKVFPEKWFGYVHPKWRTPAINVLIVGVISLSAWFFDLVTATSLINFGALMAFTFVNLSVISHFAVREKMHRTPKGFFDYVIMPLIGAGLVGVLWINLELSSLIMGASWFLIGLAYLVFLTKAFKVAPPQYKAEEAEV</sequence>
<dbReference type="PANTHER" id="PTHR42770">
    <property type="entry name" value="AMINO ACID TRANSPORTER-RELATED"/>
    <property type="match status" value="1"/>
</dbReference>
<dbReference type="RefSeq" id="WP_306075886.1">
    <property type="nucleotide sequence ID" value="NZ_JAROBZ020000003.1"/>
</dbReference>
<organism evidence="7 8">
    <name type="scientific">Neobacillus driksii</name>
    <dbReference type="NCBI Taxonomy" id="3035913"/>
    <lineage>
        <taxon>Bacteria</taxon>
        <taxon>Bacillati</taxon>
        <taxon>Bacillota</taxon>
        <taxon>Bacilli</taxon>
        <taxon>Bacillales</taxon>
        <taxon>Bacillaceae</taxon>
        <taxon>Neobacillus</taxon>
    </lineage>
</organism>
<dbReference type="InterPro" id="IPR050367">
    <property type="entry name" value="APC_superfamily"/>
</dbReference>
<evidence type="ECO:0000313" key="7">
    <source>
        <dbReference type="EMBL" id="MFB3170689.1"/>
    </source>
</evidence>